<dbReference type="PROSITE" id="PS00134">
    <property type="entry name" value="TRYPSIN_HIS"/>
    <property type="match status" value="1"/>
</dbReference>
<dbReference type="InterPro" id="IPR009003">
    <property type="entry name" value="Peptidase_S1_PA"/>
</dbReference>
<dbReference type="NCBIfam" id="TIGR01167">
    <property type="entry name" value="LPXTG_anchor"/>
    <property type="match status" value="1"/>
</dbReference>
<dbReference type="HOGENOM" id="CLU_343771_0_0_11"/>
<dbReference type="GO" id="GO:0005975">
    <property type="term" value="P:carbohydrate metabolic process"/>
    <property type="evidence" value="ECO:0007669"/>
    <property type="project" value="UniProtKB-ARBA"/>
</dbReference>
<evidence type="ECO:0000259" key="4">
    <source>
        <dbReference type="Pfam" id="PF00089"/>
    </source>
</evidence>
<evidence type="ECO:0000256" key="3">
    <source>
        <dbReference type="SAM" id="SignalP"/>
    </source>
</evidence>
<feature type="chain" id="PRO_5002946825" evidence="3">
    <location>
        <begin position="36"/>
        <end position="800"/>
    </location>
</feature>
<feature type="transmembrane region" description="Helical" evidence="2">
    <location>
        <begin position="772"/>
        <end position="792"/>
    </location>
</feature>
<keyword evidence="3" id="KW-0732">Signal</keyword>
<evidence type="ECO:0000313" key="5">
    <source>
        <dbReference type="EMBL" id="ACQ81698.1"/>
    </source>
</evidence>
<name>C5C273_BEUC1</name>
<proteinExistence type="predicted"/>
<dbReference type="SUPFAM" id="SSF50494">
    <property type="entry name" value="Trypsin-like serine proteases"/>
    <property type="match status" value="1"/>
</dbReference>
<evidence type="ECO:0000256" key="1">
    <source>
        <dbReference type="SAM" id="MobiDB-lite"/>
    </source>
</evidence>
<dbReference type="EMBL" id="CP001618">
    <property type="protein sequence ID" value="ACQ81698.1"/>
    <property type="molecule type" value="Genomic_DNA"/>
</dbReference>
<protein>
    <submittedName>
        <fullName evidence="5">LPXTG-motif cell wall anchor domain protein</fullName>
    </submittedName>
</protein>
<keyword evidence="2" id="KW-0812">Transmembrane</keyword>
<keyword evidence="6" id="KW-1185">Reference proteome</keyword>
<gene>
    <name evidence="5" type="ordered locus">Bcav_3456</name>
</gene>
<evidence type="ECO:0000313" key="6">
    <source>
        <dbReference type="Proteomes" id="UP000007962"/>
    </source>
</evidence>
<feature type="region of interest" description="Disordered" evidence="1">
    <location>
        <begin position="133"/>
        <end position="155"/>
    </location>
</feature>
<dbReference type="AlphaFoldDB" id="C5C273"/>
<keyword evidence="2" id="KW-0472">Membrane</keyword>
<dbReference type="eggNOG" id="COG2373">
    <property type="taxonomic scope" value="Bacteria"/>
</dbReference>
<dbReference type="RefSeq" id="WP_015883935.1">
    <property type="nucleotide sequence ID" value="NC_012669.1"/>
</dbReference>
<dbReference type="KEGG" id="bcv:Bcav_3456"/>
<sequence length="800" mass="79990">MSTPSTIARRLAATGAVATLSLTTVLATSAFSAPADEPAAPAATESTDGATAGQLAPGIEEALGRDLGITYEEFVANGDLAAALDAALPALQEIDVTVSGALVDGEIVVYADAANGDLTAAVQALGGRVEVRTDAQAPADDDATTSPEPTDVPEATEPATFDAVLAEVNGSSHARTFAAGSSDSLWAQGVTAVTVDAAGQVTVAHSGESVSPEVEARLEAFTGITFEQREVAQPLAQDQIVGGAGFAAGPDEDGFYALCSVGFPAFDGSRDNPAIITAGHCTHDDAANPVVRTVPSADDAAFYPDPSPQPELWDDLGEYVASQFGGPGHAPGVAGTDGALMEVTNSALSLLPRVSDWTTEADDDLAASGPDVRSTAHATIGADTCRSGRTTGWHCGEILEEGVYQVGGHNYPADPNDIRLVRGFATLALADQGDSGGSFISGTTAVGVLSAGGEFDDGTPYTIAAHLDEVLETVAPNAEVVLLIDVPTVTTTGDVQTGAAITGTGVAGDTIVVTPTTGAPFEVTVAGNGTWSFSAPAEEGAYTFTVQAVRSLNQSEVSEPITVNVVEAPLAAPAITSPADGATVTEPVAAITGTGVAGATVTLGGDVTGEATVEANGSWSFAPAEALSYGTYEITASQAVEDQTSPEAAASFTVAPVAPTITAPTAGEYAQDELPTAVTGTGIDGAEVTVLLNGQPLEAPEAATDVASTFAAVTDGAFSVALPTLAPGEHTVTATQTINGVTSVPTEVVLTVLAAEEPAPDGELPETGSNDAGLLIGIAASLVVAGGLTVVVRRRIGQRG</sequence>
<feature type="domain" description="Peptidase S1" evidence="4">
    <location>
        <begin position="274"/>
        <end position="470"/>
    </location>
</feature>
<dbReference type="GO" id="GO:0004252">
    <property type="term" value="F:serine-type endopeptidase activity"/>
    <property type="evidence" value="ECO:0007669"/>
    <property type="project" value="InterPro"/>
</dbReference>
<dbReference type="InterPro" id="IPR013783">
    <property type="entry name" value="Ig-like_fold"/>
</dbReference>
<dbReference type="STRING" id="471853.Bcav_3456"/>
<accession>C5C273</accession>
<dbReference type="InterPro" id="IPR018114">
    <property type="entry name" value="TRYPSIN_HIS"/>
</dbReference>
<dbReference type="GO" id="GO:0006508">
    <property type="term" value="P:proteolysis"/>
    <property type="evidence" value="ECO:0007669"/>
    <property type="project" value="InterPro"/>
</dbReference>
<dbReference type="InterPro" id="IPR043504">
    <property type="entry name" value="Peptidase_S1_PA_chymotrypsin"/>
</dbReference>
<dbReference type="CDD" id="cd21112">
    <property type="entry name" value="alphaLP-like"/>
    <property type="match status" value="1"/>
</dbReference>
<evidence type="ECO:0000256" key="2">
    <source>
        <dbReference type="SAM" id="Phobius"/>
    </source>
</evidence>
<organism evidence="5 6">
    <name type="scientific">Beutenbergia cavernae (strain ATCC BAA-8 / DSM 12333 / CCUG 43141 / JCM 11478 / NBRC 16432 / NCIMB 13614 / HKI 0122)</name>
    <dbReference type="NCBI Taxonomy" id="471853"/>
    <lineage>
        <taxon>Bacteria</taxon>
        <taxon>Bacillati</taxon>
        <taxon>Actinomycetota</taxon>
        <taxon>Actinomycetes</taxon>
        <taxon>Micrococcales</taxon>
        <taxon>Beutenbergiaceae</taxon>
        <taxon>Beutenbergia</taxon>
    </lineage>
</organism>
<dbReference type="eggNOG" id="COG3064">
    <property type="taxonomic scope" value="Bacteria"/>
</dbReference>
<dbReference type="InterPro" id="IPR001254">
    <property type="entry name" value="Trypsin_dom"/>
</dbReference>
<dbReference type="OrthoDB" id="8781117at2"/>
<feature type="signal peptide" evidence="3">
    <location>
        <begin position="1"/>
        <end position="35"/>
    </location>
</feature>
<reference evidence="5 6" key="1">
    <citation type="journal article" date="2009" name="Stand. Genomic Sci.">
        <title>Complete genome sequence of Beutenbergia cavernae type strain (HKI 0122).</title>
        <authorList>
            <person name="Land M."/>
            <person name="Pukall R."/>
            <person name="Abt B."/>
            <person name="Goker M."/>
            <person name="Rohde M."/>
            <person name="Glavina Del Rio T."/>
            <person name="Tice H."/>
            <person name="Copeland A."/>
            <person name="Cheng J.F."/>
            <person name="Lucas S."/>
            <person name="Chen F."/>
            <person name="Nolan M."/>
            <person name="Bruce D."/>
            <person name="Goodwin L."/>
            <person name="Pitluck S."/>
            <person name="Ivanova N."/>
            <person name="Mavromatis K."/>
            <person name="Ovchinnikova G."/>
            <person name="Pati A."/>
            <person name="Chen A."/>
            <person name="Palaniappan K."/>
            <person name="Hauser L."/>
            <person name="Chang Y.J."/>
            <person name="Jefferies C.C."/>
            <person name="Saunders E."/>
            <person name="Brettin T."/>
            <person name="Detter J.C."/>
            <person name="Han C."/>
            <person name="Chain P."/>
            <person name="Bristow J."/>
            <person name="Eisen J.A."/>
            <person name="Markowitz V."/>
            <person name="Hugenholtz P."/>
            <person name="Kyrpides N.C."/>
            <person name="Klenk H.P."/>
            <person name="Lapidus A."/>
        </authorList>
    </citation>
    <scope>NUCLEOTIDE SEQUENCE [LARGE SCALE GENOMIC DNA]</scope>
    <source>
        <strain evidence="6">ATCC BAA-8 / DSM 12333 / NBRC 16432</strain>
    </source>
</reference>
<dbReference type="NCBIfam" id="NF033510">
    <property type="entry name" value="Ca_tandemer"/>
    <property type="match status" value="2"/>
</dbReference>
<dbReference type="Proteomes" id="UP000007962">
    <property type="component" value="Chromosome"/>
</dbReference>
<feature type="compositionally biased region" description="Low complexity" evidence="1">
    <location>
        <begin position="134"/>
        <end position="149"/>
    </location>
</feature>
<dbReference type="Gene3D" id="2.60.40.10">
    <property type="entry name" value="Immunoglobulins"/>
    <property type="match status" value="3"/>
</dbReference>
<dbReference type="Gene3D" id="2.40.10.10">
    <property type="entry name" value="Trypsin-like serine proteases"/>
    <property type="match status" value="2"/>
</dbReference>
<keyword evidence="2" id="KW-1133">Transmembrane helix</keyword>
<dbReference type="Pfam" id="PF00089">
    <property type="entry name" value="Trypsin"/>
    <property type="match status" value="1"/>
</dbReference>